<accession>A0A829LYN8</accession>
<dbReference type="AlphaFoldDB" id="A0A829LYN8"/>
<organism evidence="6 7">
    <name type="scientific">Limosilactobacillus fermentum NB-22</name>
    <dbReference type="NCBI Taxonomy" id="1408443"/>
    <lineage>
        <taxon>Bacteria</taxon>
        <taxon>Bacillati</taxon>
        <taxon>Bacillota</taxon>
        <taxon>Bacilli</taxon>
        <taxon>Lactobacillales</taxon>
        <taxon>Lactobacillaceae</taxon>
        <taxon>Limosilactobacillus</taxon>
    </lineage>
</organism>
<dbReference type="EMBL" id="AYHA01000078">
    <property type="protein sequence ID" value="ESS01637.1"/>
    <property type="molecule type" value="Genomic_DNA"/>
</dbReference>
<reference evidence="6 7" key="2">
    <citation type="journal article" date="2015" name="Genome Announc.">
        <title>Draft Genome Sequence of Lactobacillus fermentum NB-22.</title>
        <authorList>
            <person name="Chaplin A.V."/>
            <person name="Shkoporov A.N."/>
            <person name="Efimov B.A."/>
            <person name="Pikina A.P."/>
            <person name="Borisova O.Y."/>
            <person name="Gladko I.A."/>
            <person name="Postnikova E.A."/>
            <person name="Lordkipanidze A.E."/>
            <person name="Kafarskaia L.I."/>
        </authorList>
    </citation>
    <scope>NUCLEOTIDE SEQUENCE [LARGE SCALE GENOMIC DNA]</scope>
    <source>
        <strain evidence="6 7">NB-22</strain>
    </source>
</reference>
<dbReference type="CDD" id="cd04185">
    <property type="entry name" value="GT_2_like_b"/>
    <property type="match status" value="1"/>
</dbReference>
<sequence>MMNKICAIVVTYNRKILLKQSLQALLDQTVTDFDILVVDNASTDNTREYIDDLLQEERIDYVNTGANLGGSGGFNHGLKVACKRGYQYVWMMDDDTMPTPTALEKILEADKILGGNYGYLASEVLFTDGQPCKMNGQKVLKKWFDESQYLKNGILRTTRATFVSFFVRTAVVEKVGLSYKEFFIWGDDMEYSNRISKQFPCYMVAQSIVVHHTKNNDGSSIAKDDGSRLWQYKFAYRNECVIARDDGLYGRCYQFAKVNWNILKVIGSHKPLKLKKIWILISASIRGIFFRPKIEYIKLDSDK</sequence>
<evidence type="ECO:0000313" key="7">
    <source>
        <dbReference type="Proteomes" id="UP000018412"/>
    </source>
</evidence>
<dbReference type="SUPFAM" id="SSF53448">
    <property type="entry name" value="Nucleotide-diphospho-sugar transferases"/>
    <property type="match status" value="1"/>
</dbReference>
<reference evidence="7" key="1">
    <citation type="submission" date="2013-10" db="EMBL/GenBank/DDBJ databases">
        <title>Draft genome sequence of Lactobacillus fermentum NB-22.</title>
        <authorList>
            <person name="Chaplin A.V."/>
            <person name="Shkoporov A.N."/>
            <person name="Khokhlova E.V."/>
            <person name="Efimov B.A."/>
            <person name="Kafarskaia L.I."/>
        </authorList>
    </citation>
    <scope>NUCLEOTIDE SEQUENCE [LARGE SCALE GENOMIC DNA]</scope>
    <source>
        <strain evidence="7">NB-22</strain>
    </source>
</reference>
<comment type="similarity">
    <text evidence="2">Belongs to the glycosyltransferase 2 family.</text>
</comment>
<dbReference type="Gene3D" id="3.90.550.10">
    <property type="entry name" value="Spore Coat Polysaccharide Biosynthesis Protein SpsA, Chain A"/>
    <property type="match status" value="1"/>
</dbReference>
<dbReference type="GO" id="GO:0016757">
    <property type="term" value="F:glycosyltransferase activity"/>
    <property type="evidence" value="ECO:0007669"/>
    <property type="project" value="UniProtKB-KW"/>
</dbReference>
<evidence type="ECO:0000256" key="1">
    <source>
        <dbReference type="ARBA" id="ARBA00004776"/>
    </source>
</evidence>
<gene>
    <name evidence="6" type="ORF">NB22_03630</name>
</gene>
<proteinExistence type="inferred from homology"/>
<dbReference type="InterPro" id="IPR001173">
    <property type="entry name" value="Glyco_trans_2-like"/>
</dbReference>
<evidence type="ECO:0000259" key="5">
    <source>
        <dbReference type="Pfam" id="PF00535"/>
    </source>
</evidence>
<protein>
    <submittedName>
        <fullName evidence="6">Multidrug MFS transporter</fullName>
    </submittedName>
</protein>
<dbReference type="InterPro" id="IPR029044">
    <property type="entry name" value="Nucleotide-diphossugar_trans"/>
</dbReference>
<dbReference type="Pfam" id="PF00535">
    <property type="entry name" value="Glycos_transf_2"/>
    <property type="match status" value="1"/>
</dbReference>
<keyword evidence="4" id="KW-0808">Transferase</keyword>
<evidence type="ECO:0000313" key="6">
    <source>
        <dbReference type="EMBL" id="ESS01637.1"/>
    </source>
</evidence>
<evidence type="ECO:0000256" key="2">
    <source>
        <dbReference type="ARBA" id="ARBA00006739"/>
    </source>
</evidence>
<evidence type="ECO:0000256" key="4">
    <source>
        <dbReference type="ARBA" id="ARBA00022679"/>
    </source>
</evidence>
<dbReference type="Proteomes" id="UP000018412">
    <property type="component" value="Unassembled WGS sequence"/>
</dbReference>
<comment type="caution">
    <text evidence="6">The sequence shown here is derived from an EMBL/GenBank/DDBJ whole genome shotgun (WGS) entry which is preliminary data.</text>
</comment>
<comment type="pathway">
    <text evidence="1">Cell wall biogenesis; cell wall polysaccharide biosynthesis.</text>
</comment>
<feature type="domain" description="Glycosyltransferase 2-like" evidence="5">
    <location>
        <begin position="7"/>
        <end position="109"/>
    </location>
</feature>
<dbReference type="PANTHER" id="PTHR43179:SF12">
    <property type="entry name" value="GALACTOFURANOSYLTRANSFERASE GLFT2"/>
    <property type="match status" value="1"/>
</dbReference>
<keyword evidence="3" id="KW-0328">Glycosyltransferase</keyword>
<dbReference type="PANTHER" id="PTHR43179">
    <property type="entry name" value="RHAMNOSYLTRANSFERASE WBBL"/>
    <property type="match status" value="1"/>
</dbReference>
<name>A0A829LYN8_LIMFE</name>
<evidence type="ECO:0000256" key="3">
    <source>
        <dbReference type="ARBA" id="ARBA00022676"/>
    </source>
</evidence>